<dbReference type="Proteomes" id="UP000535838">
    <property type="component" value="Unassembled WGS sequence"/>
</dbReference>
<dbReference type="InterPro" id="IPR037923">
    <property type="entry name" value="HTH-like"/>
</dbReference>
<dbReference type="PRINTS" id="PR00032">
    <property type="entry name" value="HTHARAC"/>
</dbReference>
<accession>A0A841T9Y0</accession>
<dbReference type="SMART" id="SM00342">
    <property type="entry name" value="HTH_ARAC"/>
    <property type="match status" value="1"/>
</dbReference>
<reference evidence="7 8" key="1">
    <citation type="submission" date="2020-08" db="EMBL/GenBank/DDBJ databases">
        <title>Cohnella phylogeny.</title>
        <authorList>
            <person name="Dunlap C."/>
        </authorList>
    </citation>
    <scope>NUCLEOTIDE SEQUENCE [LARGE SCALE GENOMIC DNA]</scope>
    <source>
        <strain evidence="7 8">DSM 25241</strain>
    </source>
</reference>
<dbReference type="Pfam" id="PF02311">
    <property type="entry name" value="AraC_binding"/>
    <property type="match status" value="1"/>
</dbReference>
<comment type="caution">
    <text evidence="7">The sequence shown here is derived from an EMBL/GenBank/DDBJ whole genome shotgun (WGS) entry which is preliminary data.</text>
</comment>
<dbReference type="PANTHER" id="PTHR46796:SF13">
    <property type="entry name" value="HTH-TYPE TRANSCRIPTIONAL ACTIVATOR RHAS"/>
    <property type="match status" value="1"/>
</dbReference>
<organism evidence="7 8">
    <name type="scientific">Cohnella thailandensis</name>
    <dbReference type="NCBI Taxonomy" id="557557"/>
    <lineage>
        <taxon>Bacteria</taxon>
        <taxon>Bacillati</taxon>
        <taxon>Bacillota</taxon>
        <taxon>Bacilli</taxon>
        <taxon>Bacillales</taxon>
        <taxon>Paenibacillaceae</taxon>
        <taxon>Cohnella</taxon>
    </lineage>
</organism>
<keyword evidence="3" id="KW-0238">DNA-binding</keyword>
<dbReference type="Gene3D" id="2.60.120.280">
    <property type="entry name" value="Regulatory protein AraC"/>
    <property type="match status" value="1"/>
</dbReference>
<keyword evidence="2" id="KW-0805">Transcription regulation</keyword>
<dbReference type="PROSITE" id="PS00041">
    <property type="entry name" value="HTH_ARAC_FAMILY_1"/>
    <property type="match status" value="1"/>
</dbReference>
<evidence type="ECO:0000259" key="6">
    <source>
        <dbReference type="PROSITE" id="PS01124"/>
    </source>
</evidence>
<dbReference type="GO" id="GO:0043565">
    <property type="term" value="F:sequence-specific DNA binding"/>
    <property type="evidence" value="ECO:0007669"/>
    <property type="project" value="InterPro"/>
</dbReference>
<dbReference type="PANTHER" id="PTHR46796">
    <property type="entry name" value="HTH-TYPE TRANSCRIPTIONAL ACTIVATOR RHAS-RELATED"/>
    <property type="match status" value="1"/>
</dbReference>
<keyword evidence="8" id="KW-1185">Reference proteome</keyword>
<sequence>MTQKQFHCNPDPEGEELPDLYVTHWGKEDCAPLHSFGPGIRDVYKFHFIHKGRGIVRVGGETFALTAGQAFLIYPNVVIFYQADENDPWTYSYCGFRGNLSEGWMCRTSLTPERPVFAMDMQIMPYLYDQLTETLSHENSRDLRLNAVMYRFLTALIETLPASSGADGGGAKKPNAYVHRAMEYIHAHYGESLSVEQLASDLGLDRKYLSAIFKGAKGVPPQQYLLHYRMRKACELLRGSELSVGEIARSVGYGDALLFSKMFKRALGISPSEYRASNLQLDDIVP</sequence>
<evidence type="ECO:0000256" key="2">
    <source>
        <dbReference type="ARBA" id="ARBA00023015"/>
    </source>
</evidence>
<dbReference type="RefSeq" id="WP_185123221.1">
    <property type="nucleotide sequence ID" value="NZ_JACJVQ010000027.1"/>
</dbReference>
<dbReference type="InterPro" id="IPR009057">
    <property type="entry name" value="Homeodomain-like_sf"/>
</dbReference>
<dbReference type="PROSITE" id="PS01124">
    <property type="entry name" value="HTH_ARAC_FAMILY_2"/>
    <property type="match status" value="1"/>
</dbReference>
<dbReference type="InterPro" id="IPR018060">
    <property type="entry name" value="HTH_AraC"/>
</dbReference>
<dbReference type="Pfam" id="PF12833">
    <property type="entry name" value="HTH_18"/>
    <property type="match status" value="1"/>
</dbReference>
<evidence type="ECO:0000256" key="3">
    <source>
        <dbReference type="ARBA" id="ARBA00023125"/>
    </source>
</evidence>
<name>A0A841T9Y0_9BACL</name>
<evidence type="ECO:0000256" key="4">
    <source>
        <dbReference type="ARBA" id="ARBA00023159"/>
    </source>
</evidence>
<dbReference type="EMBL" id="JACJVQ010000027">
    <property type="protein sequence ID" value="MBB6638021.1"/>
    <property type="molecule type" value="Genomic_DNA"/>
</dbReference>
<keyword evidence="5" id="KW-0804">Transcription</keyword>
<dbReference type="SUPFAM" id="SSF46689">
    <property type="entry name" value="Homeodomain-like"/>
    <property type="match status" value="2"/>
</dbReference>
<dbReference type="InterPro" id="IPR020449">
    <property type="entry name" value="Tscrpt_reg_AraC-type_HTH"/>
</dbReference>
<evidence type="ECO:0000313" key="7">
    <source>
        <dbReference type="EMBL" id="MBB6638021.1"/>
    </source>
</evidence>
<dbReference type="GO" id="GO:0003700">
    <property type="term" value="F:DNA-binding transcription factor activity"/>
    <property type="evidence" value="ECO:0007669"/>
    <property type="project" value="InterPro"/>
</dbReference>
<dbReference type="CDD" id="cd06986">
    <property type="entry name" value="cupin_MmsR-like_N"/>
    <property type="match status" value="1"/>
</dbReference>
<feature type="domain" description="HTH araC/xylS-type" evidence="6">
    <location>
        <begin position="179"/>
        <end position="277"/>
    </location>
</feature>
<dbReference type="SUPFAM" id="SSF51215">
    <property type="entry name" value="Regulatory protein AraC"/>
    <property type="match status" value="1"/>
</dbReference>
<proteinExistence type="predicted"/>
<keyword evidence="4" id="KW-0010">Activator</keyword>
<protein>
    <submittedName>
        <fullName evidence="7">AraC family transcriptional regulator</fullName>
    </submittedName>
</protein>
<dbReference type="AlphaFoldDB" id="A0A841T9Y0"/>
<dbReference type="Gene3D" id="1.10.10.60">
    <property type="entry name" value="Homeodomain-like"/>
    <property type="match status" value="2"/>
</dbReference>
<gene>
    <name evidence="7" type="ORF">H7B67_28160</name>
</gene>
<dbReference type="InterPro" id="IPR018062">
    <property type="entry name" value="HTH_AraC-typ_CS"/>
</dbReference>
<keyword evidence="1" id="KW-0963">Cytoplasm</keyword>
<dbReference type="InterPro" id="IPR003313">
    <property type="entry name" value="AraC-bd"/>
</dbReference>
<evidence type="ECO:0000256" key="1">
    <source>
        <dbReference type="ARBA" id="ARBA00022490"/>
    </source>
</evidence>
<evidence type="ECO:0000313" key="8">
    <source>
        <dbReference type="Proteomes" id="UP000535838"/>
    </source>
</evidence>
<evidence type="ECO:0000256" key="5">
    <source>
        <dbReference type="ARBA" id="ARBA00023163"/>
    </source>
</evidence>
<dbReference type="InterPro" id="IPR050204">
    <property type="entry name" value="AraC_XylS_family_regulators"/>
</dbReference>